<evidence type="ECO:0008006" key="5">
    <source>
        <dbReference type="Google" id="ProtNLM"/>
    </source>
</evidence>
<keyword evidence="1" id="KW-0677">Repeat</keyword>
<dbReference type="Proteomes" id="UP000886785">
    <property type="component" value="Unassembled WGS sequence"/>
</dbReference>
<dbReference type="EMBL" id="DVHF01000105">
    <property type="protein sequence ID" value="HIR57791.1"/>
    <property type="molecule type" value="Genomic_DNA"/>
</dbReference>
<evidence type="ECO:0000313" key="4">
    <source>
        <dbReference type="Proteomes" id="UP000886785"/>
    </source>
</evidence>
<organism evidence="3 4">
    <name type="scientific">Candidatus Gallacutalibacter pullicola</name>
    <dbReference type="NCBI Taxonomy" id="2840830"/>
    <lineage>
        <taxon>Bacteria</taxon>
        <taxon>Bacillati</taxon>
        <taxon>Bacillota</taxon>
        <taxon>Clostridia</taxon>
        <taxon>Eubacteriales</taxon>
        <taxon>Candidatus Gallacutalibacter</taxon>
    </lineage>
</organism>
<dbReference type="PANTHER" id="PTHR43215:SF14">
    <property type="entry name" value="RADIAL SPOKE HEAD 1 HOMOLOG"/>
    <property type="match status" value="1"/>
</dbReference>
<name>A0A9D1DRR0_9FIRM</name>
<reference evidence="3" key="1">
    <citation type="submission" date="2020-10" db="EMBL/GenBank/DDBJ databases">
        <authorList>
            <person name="Gilroy R."/>
        </authorList>
    </citation>
    <scope>NUCLEOTIDE SEQUENCE</scope>
    <source>
        <strain evidence="3">ChiSjej1B19-7085</strain>
    </source>
</reference>
<feature type="region of interest" description="Disordered" evidence="2">
    <location>
        <begin position="193"/>
        <end position="215"/>
    </location>
</feature>
<gene>
    <name evidence="3" type="ORF">IAA54_08975</name>
</gene>
<evidence type="ECO:0000256" key="2">
    <source>
        <dbReference type="SAM" id="MobiDB-lite"/>
    </source>
</evidence>
<dbReference type="AlphaFoldDB" id="A0A9D1DRR0"/>
<protein>
    <recommendedName>
        <fullName evidence="5">MORN repeat protein</fullName>
    </recommendedName>
</protein>
<evidence type="ECO:0000313" key="3">
    <source>
        <dbReference type="EMBL" id="HIR57791.1"/>
    </source>
</evidence>
<feature type="region of interest" description="Disordered" evidence="2">
    <location>
        <begin position="227"/>
        <end position="419"/>
    </location>
</feature>
<dbReference type="SMART" id="SM00698">
    <property type="entry name" value="MORN"/>
    <property type="match status" value="5"/>
</dbReference>
<proteinExistence type="predicted"/>
<dbReference type="InterPro" id="IPR003409">
    <property type="entry name" value="MORN"/>
</dbReference>
<dbReference type="PANTHER" id="PTHR43215">
    <property type="entry name" value="RADIAL SPOKE HEAD 1 HOMOLOG"/>
    <property type="match status" value="1"/>
</dbReference>
<dbReference type="SUPFAM" id="SSF82185">
    <property type="entry name" value="Histone H3 K4-specific methyltransferase SET7/9 N-terminal domain"/>
    <property type="match status" value="1"/>
</dbReference>
<accession>A0A9D1DRR0</accession>
<dbReference type="Pfam" id="PF02493">
    <property type="entry name" value="MORN"/>
    <property type="match status" value="5"/>
</dbReference>
<reference evidence="3" key="2">
    <citation type="journal article" date="2021" name="PeerJ">
        <title>Extensive microbial diversity within the chicken gut microbiome revealed by metagenomics and culture.</title>
        <authorList>
            <person name="Gilroy R."/>
            <person name="Ravi A."/>
            <person name="Getino M."/>
            <person name="Pursley I."/>
            <person name="Horton D.L."/>
            <person name="Alikhan N.F."/>
            <person name="Baker D."/>
            <person name="Gharbi K."/>
            <person name="Hall N."/>
            <person name="Watson M."/>
            <person name="Adriaenssens E.M."/>
            <person name="Foster-Nyarko E."/>
            <person name="Jarju S."/>
            <person name="Secka A."/>
            <person name="Antonio M."/>
            <person name="Oren A."/>
            <person name="Chaudhuri R.R."/>
            <person name="La Ragione R."/>
            <person name="Hildebrand F."/>
            <person name="Pallen M.J."/>
        </authorList>
    </citation>
    <scope>NUCLEOTIDE SEQUENCE</scope>
    <source>
        <strain evidence="3">ChiSjej1B19-7085</strain>
    </source>
</reference>
<feature type="compositionally biased region" description="Basic and acidic residues" evidence="2">
    <location>
        <begin position="193"/>
        <end position="204"/>
    </location>
</feature>
<evidence type="ECO:0000256" key="1">
    <source>
        <dbReference type="ARBA" id="ARBA00022737"/>
    </source>
</evidence>
<comment type="caution">
    <text evidence="3">The sequence shown here is derived from an EMBL/GenBank/DDBJ whole genome shotgun (WGS) entry which is preliminary data.</text>
</comment>
<feature type="compositionally biased region" description="Basic and acidic residues" evidence="2">
    <location>
        <begin position="343"/>
        <end position="358"/>
    </location>
</feature>
<sequence length="671" mass="73225">MRIYTMCLKNYDSLASLHGPLYEARRSFWESGKKYKKSGEDVTDGVASRYSGTIAPNKLEWQKISGQGLLEKSYQQSGSFCILKWDAQGRLVSKTSYTRRHNWIQTAYFGQSAEDSLRPSVLLRPCVEGSGVERLDYDPAQNKYRREELFPCRVELGTAENSMINSVAGEPQLYAATDEGDFCYCTGTELQKRKEAQERIETEKGTVPAGEGREWIPRELETKFEAGEDASPETHSGFSEDEPDPGERPVRVEGFPAPREPANPDPGELNRILNLELQPGPDEILPVGGDADSEEDPPAADETSTQEIPEPTPAPGSYPVNHEIFSVDIAPRDESDVSSASDDSDHGEAVRKQEEKPSRYVVAAKNSEGSVTGLENINGWKPPVPEQDASAAPDPQEEPAVPAYASADDPAIPPVQPAVPAGILADPGAAVSADPAVITGANSAARESEPAIEGVLPAKSIVISAQESYLYFGNLIDGLRQGRGRTQMANGQTAYEGDYVNDKRTGFGAYYYNTGRICYVGNWKENKRDGVGVSFRPQDNSIYVGRWKEDKPVGAASVFDQNGNLIYAGRMEDGERQGVGVSYNAEDGAVFVGKWKDNIPTGEGSAFDCNGNLLYTGGWKDGRRHGMGTEYSPSGTTVFIGLWEDNRRVRGILYQNGVPTPYPPEPMASKE</sequence>
<dbReference type="Gene3D" id="2.20.110.10">
    <property type="entry name" value="Histone H3 K4-specific methyltransferase SET7/9 N-terminal domain"/>
    <property type="match status" value="3"/>
</dbReference>